<dbReference type="EMBL" id="FOCG01000001">
    <property type="protein sequence ID" value="SEM60755.1"/>
    <property type="molecule type" value="Genomic_DNA"/>
</dbReference>
<dbReference type="InterPro" id="IPR006638">
    <property type="entry name" value="Elp3/MiaA/NifB-like_rSAM"/>
</dbReference>
<evidence type="ECO:0000313" key="9">
    <source>
        <dbReference type="Proteomes" id="UP000199158"/>
    </source>
</evidence>
<dbReference type="InterPro" id="IPR032432">
    <property type="entry name" value="Radical_SAM_C"/>
</dbReference>
<dbReference type="SFLD" id="SFLDG01082">
    <property type="entry name" value="B12-binding_domain_containing"/>
    <property type="match status" value="1"/>
</dbReference>
<dbReference type="GO" id="GO:0003824">
    <property type="term" value="F:catalytic activity"/>
    <property type="evidence" value="ECO:0007669"/>
    <property type="project" value="InterPro"/>
</dbReference>
<dbReference type="InterPro" id="IPR007197">
    <property type="entry name" value="rSAM"/>
</dbReference>
<dbReference type="CDD" id="cd01335">
    <property type="entry name" value="Radical_SAM"/>
    <property type="match status" value="1"/>
</dbReference>
<dbReference type="SFLD" id="SFLDG01086">
    <property type="entry name" value="elongater_protein-like"/>
    <property type="match status" value="1"/>
</dbReference>
<dbReference type="GO" id="GO:0051539">
    <property type="term" value="F:4 iron, 4 sulfur cluster binding"/>
    <property type="evidence" value="ECO:0007669"/>
    <property type="project" value="UniProtKB-KW"/>
</dbReference>
<dbReference type="InterPro" id="IPR023404">
    <property type="entry name" value="rSAM_horseshoe"/>
</dbReference>
<dbReference type="AlphaFoldDB" id="A0A1H7ZQQ4"/>
<comment type="cofactor">
    <cofactor evidence="1">
        <name>[4Fe-4S] cluster</name>
        <dbReference type="ChEBI" id="CHEBI:49883"/>
    </cofactor>
</comment>
<dbReference type="GO" id="GO:0005737">
    <property type="term" value="C:cytoplasm"/>
    <property type="evidence" value="ECO:0007669"/>
    <property type="project" value="TreeGrafter"/>
</dbReference>
<keyword evidence="9" id="KW-1185">Reference proteome</keyword>
<keyword evidence="5" id="KW-0408">Iron</keyword>
<dbReference type="GO" id="GO:0046872">
    <property type="term" value="F:metal ion binding"/>
    <property type="evidence" value="ECO:0007669"/>
    <property type="project" value="UniProtKB-KW"/>
</dbReference>
<dbReference type="InterPro" id="IPR058240">
    <property type="entry name" value="rSAM_sf"/>
</dbReference>
<keyword evidence="4" id="KW-0479">Metal-binding</keyword>
<evidence type="ECO:0000256" key="1">
    <source>
        <dbReference type="ARBA" id="ARBA00001966"/>
    </source>
</evidence>
<dbReference type="RefSeq" id="WP_092751914.1">
    <property type="nucleotide sequence ID" value="NZ_FOCG01000001.1"/>
</dbReference>
<dbReference type="Pfam" id="PF16199">
    <property type="entry name" value="Radical_SAM_C"/>
    <property type="match status" value="1"/>
</dbReference>
<name>A0A1H7ZQQ4_9FIRM</name>
<evidence type="ECO:0000256" key="6">
    <source>
        <dbReference type="ARBA" id="ARBA00023014"/>
    </source>
</evidence>
<evidence type="ECO:0000259" key="7">
    <source>
        <dbReference type="PROSITE" id="PS51918"/>
    </source>
</evidence>
<dbReference type="SFLD" id="SFLDS00029">
    <property type="entry name" value="Radical_SAM"/>
    <property type="match status" value="1"/>
</dbReference>
<feature type="domain" description="Radical SAM core" evidence="7">
    <location>
        <begin position="1"/>
        <end position="234"/>
    </location>
</feature>
<evidence type="ECO:0000256" key="3">
    <source>
        <dbReference type="ARBA" id="ARBA00022691"/>
    </source>
</evidence>
<dbReference type="InterPro" id="IPR039661">
    <property type="entry name" value="ELP3"/>
</dbReference>
<evidence type="ECO:0000256" key="4">
    <source>
        <dbReference type="ARBA" id="ARBA00022723"/>
    </source>
</evidence>
<dbReference type="Gene3D" id="3.80.30.20">
    <property type="entry name" value="tm_1862 like domain"/>
    <property type="match status" value="1"/>
</dbReference>
<dbReference type="SUPFAM" id="SSF102114">
    <property type="entry name" value="Radical SAM enzymes"/>
    <property type="match status" value="1"/>
</dbReference>
<keyword evidence="3" id="KW-0949">S-adenosyl-L-methionine</keyword>
<dbReference type="Pfam" id="PF04055">
    <property type="entry name" value="Radical_SAM"/>
    <property type="match status" value="1"/>
</dbReference>
<evidence type="ECO:0000313" key="8">
    <source>
        <dbReference type="EMBL" id="SEM60755.1"/>
    </source>
</evidence>
<keyword evidence="2" id="KW-0004">4Fe-4S</keyword>
<accession>A0A1H7ZQQ4</accession>
<dbReference type="PROSITE" id="PS51918">
    <property type="entry name" value="RADICAL_SAM"/>
    <property type="match status" value="1"/>
</dbReference>
<gene>
    <name evidence="8" type="ORF">SAMN05216180_0829</name>
</gene>
<protein>
    <submittedName>
        <fullName evidence="8">Radical SAM superfamily protein</fullName>
    </submittedName>
</protein>
<organism evidence="8 9">
    <name type="scientific">Hydrogenoanaerobacterium saccharovorans</name>
    <dbReference type="NCBI Taxonomy" id="474960"/>
    <lineage>
        <taxon>Bacteria</taxon>
        <taxon>Bacillati</taxon>
        <taxon>Bacillota</taxon>
        <taxon>Clostridia</taxon>
        <taxon>Eubacteriales</taxon>
        <taxon>Oscillospiraceae</taxon>
        <taxon>Hydrogenoanaerobacterium</taxon>
    </lineage>
</organism>
<proteinExistence type="predicted"/>
<reference evidence="8 9" key="1">
    <citation type="submission" date="2016-10" db="EMBL/GenBank/DDBJ databases">
        <authorList>
            <person name="de Groot N.N."/>
        </authorList>
    </citation>
    <scope>NUCLEOTIDE SEQUENCE [LARGE SCALE GENOMIC DNA]</scope>
    <source>
        <strain evidence="8 9">CGMCC 1.5070</strain>
    </source>
</reference>
<dbReference type="SMART" id="SM00729">
    <property type="entry name" value="Elp3"/>
    <property type="match status" value="1"/>
</dbReference>
<dbReference type="Proteomes" id="UP000199158">
    <property type="component" value="Unassembled WGS sequence"/>
</dbReference>
<keyword evidence="6" id="KW-0411">Iron-sulfur</keyword>
<dbReference type="PANTHER" id="PTHR11135">
    <property type="entry name" value="HISTONE ACETYLTRANSFERASE-RELATED"/>
    <property type="match status" value="1"/>
</dbReference>
<evidence type="ECO:0000256" key="2">
    <source>
        <dbReference type="ARBA" id="ARBA00022485"/>
    </source>
</evidence>
<sequence length="342" mass="37663">MKHANISIFVPHVGCPNQCSFCNQRSISGVQTVPDAAFVTKTCKDALKNLGEHSAEAEIAFFGGSFTAINRELMVSLLEAAFAYVQNGSFKGIRVSTRPDAINDEILSLLRRYGVTAIELGAQSMDDEVLRKNLRGHTAQDVINASHLIQQHDFELGLQMMVGLYGDTPETALQTAKKLIALRPQTVRIYPTVVIKHTMLAELYEQGAYTPISVQEAVQISAKLLELFESSGIRVIRLGLHASDLLEHDLLAGGYHPAMRELCEAELFAKSIFTVIKQHNIPQGDICIKIPKGCISKAIGQHKSNLKALLNCGYRAKFIEDGTLTGYNCIIQQQSKEVEHCI</sequence>
<dbReference type="GO" id="GO:0002926">
    <property type="term" value="P:tRNA wobble base 5-methoxycarbonylmethyl-2-thiouridinylation"/>
    <property type="evidence" value="ECO:0007669"/>
    <property type="project" value="TreeGrafter"/>
</dbReference>
<evidence type="ECO:0000256" key="5">
    <source>
        <dbReference type="ARBA" id="ARBA00023004"/>
    </source>
</evidence>
<dbReference type="OrthoDB" id="9815044at2"/>
<dbReference type="STRING" id="474960.SAMN05216180_0829"/>
<dbReference type="PANTHER" id="PTHR11135:SF0">
    <property type="entry name" value="ELONGATOR COMPLEX PROTEIN 3"/>
    <property type="match status" value="1"/>
</dbReference>